<feature type="compositionally biased region" description="Basic and acidic residues" evidence="1">
    <location>
        <begin position="124"/>
        <end position="133"/>
    </location>
</feature>
<dbReference type="GeneID" id="80915591"/>
<accession>A0A9W8XCC0</accession>
<dbReference type="EMBL" id="JAPEUX010000009">
    <property type="protein sequence ID" value="KAJ4345925.1"/>
    <property type="molecule type" value="Genomic_DNA"/>
</dbReference>
<dbReference type="PANTHER" id="PTHR37049">
    <property type="entry name" value="PEPTIDASE S41 FAMILY PROTEIN"/>
    <property type="match status" value="1"/>
</dbReference>
<dbReference type="OrthoDB" id="27214at2759"/>
<dbReference type="Proteomes" id="UP001140513">
    <property type="component" value="Unassembled WGS sequence"/>
</dbReference>
<sequence length="177" mass="20082">MKQAVGGVKGGELSTWADLYTEVYQDAFYLWQRINMSDPDYANQKRTFLDHREYIGYTATAGANIRDVIQKDHIDDGLAAQFVREDADCRLFYTKDMIVDVENVWKKAVDVTWEGGKCVNGGLSKRDASNDKRERRKTASAGAKPSVGLKTKRVNVEEETVEKNAAWRIVHGRKAFE</sequence>
<comment type="caution">
    <text evidence="2">The sequence shown here is derived from an EMBL/GenBank/DDBJ whole genome shotgun (WGS) entry which is preliminary data.</text>
</comment>
<evidence type="ECO:0000313" key="2">
    <source>
        <dbReference type="EMBL" id="KAJ4345925.1"/>
    </source>
</evidence>
<proteinExistence type="predicted"/>
<dbReference type="InterPro" id="IPR052766">
    <property type="entry name" value="S41A_metabolite_peptidase"/>
</dbReference>
<organism evidence="2 3">
    <name type="scientific">Didymosphaeria variabile</name>
    <dbReference type="NCBI Taxonomy" id="1932322"/>
    <lineage>
        <taxon>Eukaryota</taxon>
        <taxon>Fungi</taxon>
        <taxon>Dikarya</taxon>
        <taxon>Ascomycota</taxon>
        <taxon>Pezizomycotina</taxon>
        <taxon>Dothideomycetes</taxon>
        <taxon>Pleosporomycetidae</taxon>
        <taxon>Pleosporales</taxon>
        <taxon>Massarineae</taxon>
        <taxon>Didymosphaeriaceae</taxon>
        <taxon>Didymosphaeria</taxon>
    </lineage>
</organism>
<name>A0A9W8XCC0_9PLEO</name>
<dbReference type="AlphaFoldDB" id="A0A9W8XCC0"/>
<protein>
    <submittedName>
        <fullName evidence="2">Uncharacterized protein</fullName>
    </submittedName>
</protein>
<reference evidence="2" key="1">
    <citation type="submission" date="2022-10" db="EMBL/GenBank/DDBJ databases">
        <title>Tapping the CABI collections for fungal endophytes: first genome assemblies for Collariella, Neodidymelliopsis, Ascochyta clinopodiicola, Didymella pomorum, Didymosphaeria variabile, Neocosmospora piperis and Neocucurbitaria cava.</title>
        <authorList>
            <person name="Hill R."/>
        </authorList>
    </citation>
    <scope>NUCLEOTIDE SEQUENCE</scope>
    <source>
        <strain evidence="2">IMI 356815</strain>
    </source>
</reference>
<dbReference type="PANTHER" id="PTHR37049:SF4">
    <property type="entry name" value="RHODANESE DOMAIN-CONTAINING PROTEIN"/>
    <property type="match status" value="1"/>
</dbReference>
<evidence type="ECO:0000313" key="3">
    <source>
        <dbReference type="Proteomes" id="UP001140513"/>
    </source>
</evidence>
<evidence type="ECO:0000256" key="1">
    <source>
        <dbReference type="SAM" id="MobiDB-lite"/>
    </source>
</evidence>
<feature type="region of interest" description="Disordered" evidence="1">
    <location>
        <begin position="124"/>
        <end position="148"/>
    </location>
</feature>
<gene>
    <name evidence="2" type="ORF">N0V89_012061</name>
</gene>
<dbReference type="RefSeq" id="XP_056066089.1">
    <property type="nucleotide sequence ID" value="XM_056220786.1"/>
</dbReference>
<keyword evidence="3" id="KW-1185">Reference proteome</keyword>